<protein>
    <submittedName>
        <fullName evidence="2">Uncharacterized protein</fullName>
    </submittedName>
</protein>
<dbReference type="EMBL" id="HBUF01048982">
    <property type="protein sequence ID" value="CAG6620974.1"/>
    <property type="molecule type" value="Transcribed_RNA"/>
</dbReference>
<reference evidence="2" key="1">
    <citation type="submission" date="2021-05" db="EMBL/GenBank/DDBJ databases">
        <authorList>
            <person name="Alioto T."/>
            <person name="Alioto T."/>
            <person name="Gomez Garrido J."/>
        </authorList>
    </citation>
    <scope>NUCLEOTIDE SEQUENCE</scope>
</reference>
<keyword evidence="1" id="KW-0472">Membrane</keyword>
<dbReference type="AlphaFoldDB" id="A0A8D8M2N7"/>
<feature type="transmembrane region" description="Helical" evidence="1">
    <location>
        <begin position="81"/>
        <end position="103"/>
    </location>
</feature>
<keyword evidence="1" id="KW-1133">Transmembrane helix</keyword>
<keyword evidence="1" id="KW-0812">Transmembrane</keyword>
<feature type="transmembrane region" description="Helical" evidence="1">
    <location>
        <begin position="39"/>
        <end position="61"/>
    </location>
</feature>
<name>A0A8D8M2N7_9HEMI</name>
<organism evidence="2">
    <name type="scientific">Cacopsylla melanoneura</name>
    <dbReference type="NCBI Taxonomy" id="428564"/>
    <lineage>
        <taxon>Eukaryota</taxon>
        <taxon>Metazoa</taxon>
        <taxon>Ecdysozoa</taxon>
        <taxon>Arthropoda</taxon>
        <taxon>Hexapoda</taxon>
        <taxon>Insecta</taxon>
        <taxon>Pterygota</taxon>
        <taxon>Neoptera</taxon>
        <taxon>Paraneoptera</taxon>
        <taxon>Hemiptera</taxon>
        <taxon>Sternorrhyncha</taxon>
        <taxon>Psylloidea</taxon>
        <taxon>Psyllidae</taxon>
        <taxon>Psyllinae</taxon>
        <taxon>Cacopsylla</taxon>
    </lineage>
</organism>
<proteinExistence type="predicted"/>
<sequence length="106" mass="11979">MLSKLVSSISQTSSFDLVDARVDKIVSVFISTVEIGISFLELCFVLLELIFNFLGDFFLLLDVFDFSTFSSEVPFRFLHVTASFSFSSLLFLTLFLELSLAFCKAF</sequence>
<evidence type="ECO:0000256" key="1">
    <source>
        <dbReference type="SAM" id="Phobius"/>
    </source>
</evidence>
<evidence type="ECO:0000313" key="2">
    <source>
        <dbReference type="EMBL" id="CAG6620974.1"/>
    </source>
</evidence>
<accession>A0A8D8M2N7</accession>